<evidence type="ECO:0000313" key="9">
    <source>
        <dbReference type="Proteomes" id="UP000676169"/>
    </source>
</evidence>
<dbReference type="InterPro" id="IPR011701">
    <property type="entry name" value="MFS"/>
</dbReference>
<keyword evidence="4 6" id="KW-1133">Transmembrane helix</keyword>
<keyword evidence="2" id="KW-0813">Transport</keyword>
<dbReference type="AlphaFoldDB" id="A0A975PEP7"/>
<gene>
    <name evidence="8" type="ORF">KBB96_01490</name>
</gene>
<proteinExistence type="predicted"/>
<feature type="transmembrane region" description="Helical" evidence="6">
    <location>
        <begin position="176"/>
        <end position="196"/>
    </location>
</feature>
<protein>
    <submittedName>
        <fullName evidence="8">MFS transporter</fullName>
    </submittedName>
</protein>
<evidence type="ECO:0000259" key="7">
    <source>
        <dbReference type="PROSITE" id="PS50850"/>
    </source>
</evidence>
<keyword evidence="5 6" id="KW-0472">Membrane</keyword>
<feature type="transmembrane region" description="Helical" evidence="6">
    <location>
        <begin position="143"/>
        <end position="164"/>
    </location>
</feature>
<dbReference type="Proteomes" id="UP000676169">
    <property type="component" value="Chromosome"/>
</dbReference>
<feature type="transmembrane region" description="Helical" evidence="6">
    <location>
        <begin position="217"/>
        <end position="239"/>
    </location>
</feature>
<sequence>MSDLPTNNASRQAWLTVALLWPVALLNYLDRQIFSTMKQSIMSGVPDIATNEHFGDLMAVFLFVYGFFSPVGGYVADRFNRRWVIIVSLGVWSAITWLTGHATTYQQMWWARALMGVSEACYIPAALALIADFHRSGTRSRAVGIHQSGIYLGIILGGQGGYIADSSHGWRAAFHWFGLAGVIYAAVLLLCLKNGPKVFSDATRGPRPGVLMSLRQLFGIGSFILLILYFSLPAMPGWVVKSWMPALLAETFHLNQGEAGVSATLWITLASIGGVVIGSTLADRWTRLTPRGHVFVSAIGMAVCIPALFGIGYAPSLGVAIAFLILFGLGWGFFDANNMPILCQIVRPELRATGYGLMNMASVTVGGLAVKLVGAMRDAGSSPALIFTTFGIMAAIAVALVLMIRPHGATASTD</sequence>
<evidence type="ECO:0000256" key="5">
    <source>
        <dbReference type="ARBA" id="ARBA00023136"/>
    </source>
</evidence>
<evidence type="ECO:0000256" key="2">
    <source>
        <dbReference type="ARBA" id="ARBA00022448"/>
    </source>
</evidence>
<feature type="transmembrane region" description="Helical" evidence="6">
    <location>
        <begin position="109"/>
        <end position="131"/>
    </location>
</feature>
<keyword evidence="3 6" id="KW-0812">Transmembrane</keyword>
<accession>A0A975PEP7</accession>
<dbReference type="RefSeq" id="WP_211631718.1">
    <property type="nucleotide sequence ID" value="NZ_CP073100.1"/>
</dbReference>
<feature type="transmembrane region" description="Helical" evidence="6">
    <location>
        <begin position="83"/>
        <end position="103"/>
    </location>
</feature>
<dbReference type="PROSITE" id="PS50850">
    <property type="entry name" value="MFS"/>
    <property type="match status" value="1"/>
</dbReference>
<feature type="transmembrane region" description="Helical" evidence="6">
    <location>
        <begin position="294"/>
        <end position="311"/>
    </location>
</feature>
<organism evidence="8 9">
    <name type="scientific">Luteolibacter ambystomatis</name>
    <dbReference type="NCBI Taxonomy" id="2824561"/>
    <lineage>
        <taxon>Bacteria</taxon>
        <taxon>Pseudomonadati</taxon>
        <taxon>Verrucomicrobiota</taxon>
        <taxon>Verrucomicrobiia</taxon>
        <taxon>Verrucomicrobiales</taxon>
        <taxon>Verrucomicrobiaceae</taxon>
        <taxon>Luteolibacter</taxon>
    </lineage>
</organism>
<dbReference type="InterPro" id="IPR044770">
    <property type="entry name" value="MFS_spinster-like"/>
</dbReference>
<comment type="subcellular location">
    <subcellularLocation>
        <location evidence="1">Membrane</location>
        <topology evidence="1">Multi-pass membrane protein</topology>
    </subcellularLocation>
</comment>
<evidence type="ECO:0000313" key="8">
    <source>
        <dbReference type="EMBL" id="QUE51579.1"/>
    </source>
</evidence>
<dbReference type="InterPro" id="IPR005829">
    <property type="entry name" value="Sugar_transporter_CS"/>
</dbReference>
<dbReference type="GO" id="GO:0016020">
    <property type="term" value="C:membrane"/>
    <property type="evidence" value="ECO:0007669"/>
    <property type="project" value="UniProtKB-SubCell"/>
</dbReference>
<dbReference type="Gene3D" id="1.20.1250.20">
    <property type="entry name" value="MFS general substrate transporter like domains"/>
    <property type="match status" value="2"/>
</dbReference>
<dbReference type="InterPro" id="IPR020846">
    <property type="entry name" value="MFS_dom"/>
</dbReference>
<dbReference type="Pfam" id="PF07690">
    <property type="entry name" value="MFS_1"/>
    <property type="match status" value="1"/>
</dbReference>
<feature type="transmembrane region" description="Helical" evidence="6">
    <location>
        <begin position="355"/>
        <end position="373"/>
    </location>
</feature>
<dbReference type="SUPFAM" id="SSF103473">
    <property type="entry name" value="MFS general substrate transporter"/>
    <property type="match status" value="1"/>
</dbReference>
<feature type="transmembrane region" description="Helical" evidence="6">
    <location>
        <begin position="317"/>
        <end position="334"/>
    </location>
</feature>
<evidence type="ECO:0000256" key="6">
    <source>
        <dbReference type="SAM" id="Phobius"/>
    </source>
</evidence>
<dbReference type="PANTHER" id="PTHR23505">
    <property type="entry name" value="SPINSTER"/>
    <property type="match status" value="1"/>
</dbReference>
<feature type="transmembrane region" description="Helical" evidence="6">
    <location>
        <begin position="57"/>
        <end position="76"/>
    </location>
</feature>
<feature type="transmembrane region" description="Helical" evidence="6">
    <location>
        <begin position="12"/>
        <end position="29"/>
    </location>
</feature>
<feature type="transmembrane region" description="Helical" evidence="6">
    <location>
        <begin position="385"/>
        <end position="404"/>
    </location>
</feature>
<dbReference type="InterPro" id="IPR036259">
    <property type="entry name" value="MFS_trans_sf"/>
</dbReference>
<feature type="domain" description="Major facilitator superfamily (MFS) profile" evidence="7">
    <location>
        <begin position="16"/>
        <end position="409"/>
    </location>
</feature>
<evidence type="ECO:0000256" key="1">
    <source>
        <dbReference type="ARBA" id="ARBA00004141"/>
    </source>
</evidence>
<reference evidence="8" key="1">
    <citation type="submission" date="2021-04" db="EMBL/GenBank/DDBJ databases">
        <title>Luteolibacter sp. 32A isolated from the skin of an Anderson's salamander (Ambystoma andersonii).</title>
        <authorList>
            <person name="Spergser J."/>
            <person name="Busse H.-J."/>
        </authorList>
    </citation>
    <scope>NUCLEOTIDE SEQUENCE</scope>
    <source>
        <strain evidence="8">32A</strain>
    </source>
</reference>
<dbReference type="PANTHER" id="PTHR23505:SF79">
    <property type="entry name" value="PROTEIN SPINSTER"/>
    <property type="match status" value="1"/>
</dbReference>
<evidence type="ECO:0000256" key="4">
    <source>
        <dbReference type="ARBA" id="ARBA00022989"/>
    </source>
</evidence>
<dbReference type="EMBL" id="CP073100">
    <property type="protein sequence ID" value="QUE51579.1"/>
    <property type="molecule type" value="Genomic_DNA"/>
</dbReference>
<dbReference type="PROSITE" id="PS00217">
    <property type="entry name" value="SUGAR_TRANSPORT_2"/>
    <property type="match status" value="1"/>
</dbReference>
<evidence type="ECO:0000256" key="3">
    <source>
        <dbReference type="ARBA" id="ARBA00022692"/>
    </source>
</evidence>
<dbReference type="GO" id="GO:0022857">
    <property type="term" value="F:transmembrane transporter activity"/>
    <property type="evidence" value="ECO:0007669"/>
    <property type="project" value="InterPro"/>
</dbReference>
<feature type="transmembrane region" description="Helical" evidence="6">
    <location>
        <begin position="259"/>
        <end position="282"/>
    </location>
</feature>
<dbReference type="KEGG" id="lamb:KBB96_01490"/>
<name>A0A975PEP7_9BACT</name>
<keyword evidence="9" id="KW-1185">Reference proteome</keyword>